<dbReference type="Proteomes" id="UP001302812">
    <property type="component" value="Unassembled WGS sequence"/>
</dbReference>
<accession>A0AAN6YRE7</accession>
<dbReference type="RefSeq" id="XP_064669671.1">
    <property type="nucleotide sequence ID" value="XM_064811668.1"/>
</dbReference>
<evidence type="ECO:0000313" key="3">
    <source>
        <dbReference type="EMBL" id="KAK4112101.1"/>
    </source>
</evidence>
<keyword evidence="3" id="KW-0808">Transferase</keyword>
<gene>
    <name evidence="3" type="ORF">N656DRAFT_710359</name>
</gene>
<evidence type="ECO:0000256" key="1">
    <source>
        <dbReference type="ARBA" id="ARBA00038158"/>
    </source>
</evidence>
<dbReference type="EMBL" id="MU853343">
    <property type="protein sequence ID" value="KAK4112101.1"/>
    <property type="molecule type" value="Genomic_DNA"/>
</dbReference>
<feature type="compositionally biased region" description="Acidic residues" evidence="2">
    <location>
        <begin position="1"/>
        <end position="23"/>
    </location>
</feature>
<keyword evidence="3" id="KW-0489">Methyltransferase</keyword>
<keyword evidence="4" id="KW-1185">Reference proteome</keyword>
<dbReference type="GO" id="GO:0008168">
    <property type="term" value="F:methyltransferase activity"/>
    <property type="evidence" value="ECO:0007669"/>
    <property type="project" value="UniProtKB-KW"/>
</dbReference>
<dbReference type="GO" id="GO:0032259">
    <property type="term" value="P:methylation"/>
    <property type="evidence" value="ECO:0007669"/>
    <property type="project" value="UniProtKB-KW"/>
</dbReference>
<comment type="similarity">
    <text evidence="1">Belongs to the methyltransferase superfamily. LaeA methyltransferase family.</text>
</comment>
<sequence length="338" mass="38251">MEESGFIEPLSDEDLLTDEDLAEQGDATSDYEPSEAESTFGSLTESVTEHVWEYGRRYHSFRYGRYPIPNDEEEYKREALRHTMLKELLNGKLFLAPIGDNPQKIIDLGTGFGDWAIEVGERFPGAKVTGVDLSPIQPVWVPPNVEFMIDDIEDEWVQANDYDLAHLCFVNTVIKDNESLFSKILQNLKPGGWVEVQDIVPRATSDDGTVPSDYPLNKFYSMLGGVLNDKYGFDLWAVEQIPGLLQRLGYVNVQKKVYHMPLGEWAKDKHLRLLGGCFREVVMDFVGAMAARPLVEGGYDREEIDELVSSITAAVMNRRIHAYMPIHFVWGQRPPASA</sequence>
<dbReference type="Pfam" id="PF13489">
    <property type="entry name" value="Methyltransf_23"/>
    <property type="match status" value="1"/>
</dbReference>
<dbReference type="InterPro" id="IPR029063">
    <property type="entry name" value="SAM-dependent_MTases_sf"/>
</dbReference>
<feature type="region of interest" description="Disordered" evidence="2">
    <location>
        <begin position="1"/>
        <end position="42"/>
    </location>
</feature>
<proteinExistence type="inferred from homology"/>
<reference evidence="3" key="1">
    <citation type="journal article" date="2023" name="Mol. Phylogenet. Evol.">
        <title>Genome-scale phylogeny and comparative genomics of the fungal order Sordariales.</title>
        <authorList>
            <person name="Hensen N."/>
            <person name="Bonometti L."/>
            <person name="Westerberg I."/>
            <person name="Brannstrom I.O."/>
            <person name="Guillou S."/>
            <person name="Cros-Aarteil S."/>
            <person name="Calhoun S."/>
            <person name="Haridas S."/>
            <person name="Kuo A."/>
            <person name="Mondo S."/>
            <person name="Pangilinan J."/>
            <person name="Riley R."/>
            <person name="LaButti K."/>
            <person name="Andreopoulos B."/>
            <person name="Lipzen A."/>
            <person name="Chen C."/>
            <person name="Yan M."/>
            <person name="Daum C."/>
            <person name="Ng V."/>
            <person name="Clum A."/>
            <person name="Steindorff A."/>
            <person name="Ohm R.A."/>
            <person name="Martin F."/>
            <person name="Silar P."/>
            <person name="Natvig D.O."/>
            <person name="Lalanne C."/>
            <person name="Gautier V."/>
            <person name="Ament-Velasquez S.L."/>
            <person name="Kruys A."/>
            <person name="Hutchinson M.I."/>
            <person name="Powell A.J."/>
            <person name="Barry K."/>
            <person name="Miller A.N."/>
            <person name="Grigoriev I.V."/>
            <person name="Debuchy R."/>
            <person name="Gladieux P."/>
            <person name="Hiltunen Thoren M."/>
            <person name="Johannesson H."/>
        </authorList>
    </citation>
    <scope>NUCLEOTIDE SEQUENCE</scope>
    <source>
        <strain evidence="3">CBS 508.74</strain>
    </source>
</reference>
<reference evidence="3" key="2">
    <citation type="submission" date="2023-05" db="EMBL/GenBank/DDBJ databases">
        <authorList>
            <consortium name="Lawrence Berkeley National Laboratory"/>
            <person name="Steindorff A."/>
            <person name="Hensen N."/>
            <person name="Bonometti L."/>
            <person name="Westerberg I."/>
            <person name="Brannstrom I.O."/>
            <person name="Guillou S."/>
            <person name="Cros-Aarteil S."/>
            <person name="Calhoun S."/>
            <person name="Haridas S."/>
            <person name="Kuo A."/>
            <person name="Mondo S."/>
            <person name="Pangilinan J."/>
            <person name="Riley R."/>
            <person name="Labutti K."/>
            <person name="Andreopoulos B."/>
            <person name="Lipzen A."/>
            <person name="Chen C."/>
            <person name="Yanf M."/>
            <person name="Daum C."/>
            <person name="Ng V."/>
            <person name="Clum A."/>
            <person name="Ohm R."/>
            <person name="Martin F."/>
            <person name="Silar P."/>
            <person name="Natvig D."/>
            <person name="Lalanne C."/>
            <person name="Gautier V."/>
            <person name="Ament-Velasquez S.L."/>
            <person name="Kruys A."/>
            <person name="Hutchinson M.I."/>
            <person name="Powell A.J."/>
            <person name="Barry K."/>
            <person name="Miller A.N."/>
            <person name="Grigoriev I.V."/>
            <person name="Debuchy R."/>
            <person name="Gladieux P."/>
            <person name="Thoren M.H."/>
            <person name="Johannesson H."/>
        </authorList>
    </citation>
    <scope>NUCLEOTIDE SEQUENCE</scope>
    <source>
        <strain evidence="3">CBS 508.74</strain>
    </source>
</reference>
<dbReference type="SUPFAM" id="SSF53335">
    <property type="entry name" value="S-adenosyl-L-methionine-dependent methyltransferases"/>
    <property type="match status" value="1"/>
</dbReference>
<name>A0AAN6YRE7_9PEZI</name>
<dbReference type="AlphaFoldDB" id="A0AAN6YRE7"/>
<dbReference type="GeneID" id="89935793"/>
<organism evidence="3 4">
    <name type="scientific">Canariomyces notabilis</name>
    <dbReference type="NCBI Taxonomy" id="2074819"/>
    <lineage>
        <taxon>Eukaryota</taxon>
        <taxon>Fungi</taxon>
        <taxon>Dikarya</taxon>
        <taxon>Ascomycota</taxon>
        <taxon>Pezizomycotina</taxon>
        <taxon>Sordariomycetes</taxon>
        <taxon>Sordariomycetidae</taxon>
        <taxon>Sordariales</taxon>
        <taxon>Chaetomiaceae</taxon>
        <taxon>Canariomyces</taxon>
    </lineage>
</organism>
<dbReference type="PANTHER" id="PTHR43591">
    <property type="entry name" value="METHYLTRANSFERASE"/>
    <property type="match status" value="1"/>
</dbReference>
<evidence type="ECO:0000313" key="4">
    <source>
        <dbReference type="Proteomes" id="UP001302812"/>
    </source>
</evidence>
<evidence type="ECO:0000256" key="2">
    <source>
        <dbReference type="SAM" id="MobiDB-lite"/>
    </source>
</evidence>
<dbReference type="CDD" id="cd02440">
    <property type="entry name" value="AdoMet_MTases"/>
    <property type="match status" value="1"/>
</dbReference>
<protein>
    <submittedName>
        <fullName evidence="3">S-adenosyl-L-methionine-dependent methyltransferase</fullName>
    </submittedName>
</protein>
<comment type="caution">
    <text evidence="3">The sequence shown here is derived from an EMBL/GenBank/DDBJ whole genome shotgun (WGS) entry which is preliminary data.</text>
</comment>
<dbReference type="PANTHER" id="PTHR43591:SF106">
    <property type="entry name" value="S-ADENOSYL-L-METHIONINE-DEPENDENT METHYLTRANSFERASE"/>
    <property type="match status" value="1"/>
</dbReference>
<dbReference type="Gene3D" id="3.40.50.150">
    <property type="entry name" value="Vaccinia Virus protein VP39"/>
    <property type="match status" value="1"/>
</dbReference>